<sequence>MANWEGIITDAGAQLLQAWVDHTSLRITSAAAGAGSVDTGLLASQTALVLRKQPVALIGSEPVEGGVRLKLRLTAPETAYVLQQIGVWAQLEGGEEKLLAVFQNRRGYFIPDKSASPDFVFTFYALISCNNSGNWTVNLDVSALASQEDILEAADKLEEQMEAHIQAVEEKWNDSLHTLREDVDNLRADLNSLSGQISTEVGESLTGLTGRVTVNESKIATLWDAIFTNITGNPFTVAFSSLSGITVTAGVWNAAKARLEC</sequence>
<proteinExistence type="predicted"/>
<evidence type="ECO:0000256" key="1">
    <source>
        <dbReference type="SAM" id="Coils"/>
    </source>
</evidence>
<protein>
    <submittedName>
        <fullName evidence="2">Uncharacterized protein</fullName>
    </submittedName>
</protein>
<evidence type="ECO:0000313" key="3">
    <source>
        <dbReference type="Proteomes" id="UP000824242"/>
    </source>
</evidence>
<reference evidence="2" key="1">
    <citation type="submission" date="2020-10" db="EMBL/GenBank/DDBJ databases">
        <authorList>
            <person name="Gilroy R."/>
        </authorList>
    </citation>
    <scope>NUCLEOTIDE SEQUENCE</scope>
    <source>
        <strain evidence="2">ChiSxjej1B13-7958</strain>
    </source>
</reference>
<comment type="caution">
    <text evidence="2">The sequence shown here is derived from an EMBL/GenBank/DDBJ whole genome shotgun (WGS) entry which is preliminary data.</text>
</comment>
<dbReference type="AlphaFoldDB" id="A0A9D1AND6"/>
<accession>A0A9D1AND6</accession>
<reference evidence="2" key="2">
    <citation type="journal article" date="2021" name="PeerJ">
        <title>Extensive microbial diversity within the chicken gut microbiome revealed by metagenomics and culture.</title>
        <authorList>
            <person name="Gilroy R."/>
            <person name="Ravi A."/>
            <person name="Getino M."/>
            <person name="Pursley I."/>
            <person name="Horton D.L."/>
            <person name="Alikhan N.F."/>
            <person name="Baker D."/>
            <person name="Gharbi K."/>
            <person name="Hall N."/>
            <person name="Watson M."/>
            <person name="Adriaenssens E.M."/>
            <person name="Foster-Nyarko E."/>
            <person name="Jarju S."/>
            <person name="Secka A."/>
            <person name="Antonio M."/>
            <person name="Oren A."/>
            <person name="Chaudhuri R.R."/>
            <person name="La Ragione R."/>
            <person name="Hildebrand F."/>
            <person name="Pallen M.J."/>
        </authorList>
    </citation>
    <scope>NUCLEOTIDE SEQUENCE</scope>
    <source>
        <strain evidence="2">ChiSxjej1B13-7958</strain>
    </source>
</reference>
<feature type="coiled-coil region" evidence="1">
    <location>
        <begin position="147"/>
        <end position="196"/>
    </location>
</feature>
<keyword evidence="1" id="KW-0175">Coiled coil</keyword>
<dbReference type="Gene3D" id="1.20.5.340">
    <property type="match status" value="1"/>
</dbReference>
<evidence type="ECO:0000313" key="2">
    <source>
        <dbReference type="EMBL" id="HIR47781.1"/>
    </source>
</evidence>
<dbReference type="Proteomes" id="UP000824242">
    <property type="component" value="Unassembled WGS sequence"/>
</dbReference>
<name>A0A9D1AND6_9FIRM</name>
<organism evidence="2 3">
    <name type="scientific">Candidatus Caccousia avicola</name>
    <dbReference type="NCBI Taxonomy" id="2840721"/>
    <lineage>
        <taxon>Bacteria</taxon>
        <taxon>Bacillati</taxon>
        <taxon>Bacillota</taxon>
        <taxon>Clostridia</taxon>
        <taxon>Eubacteriales</taxon>
        <taxon>Oscillospiraceae</taxon>
        <taxon>Oscillospiraceae incertae sedis</taxon>
        <taxon>Candidatus Caccousia</taxon>
    </lineage>
</organism>
<dbReference type="EMBL" id="DVGZ01000100">
    <property type="protein sequence ID" value="HIR47781.1"/>
    <property type="molecule type" value="Genomic_DNA"/>
</dbReference>
<gene>
    <name evidence="2" type="ORF">IAB89_09055</name>
</gene>